<dbReference type="Gene3D" id="2.30.30.240">
    <property type="entry name" value="PRC-barrel domain"/>
    <property type="match status" value="1"/>
</dbReference>
<accession>A0A4P6ZL93</accession>
<evidence type="ECO:0000256" key="5">
    <source>
        <dbReference type="HAMAP-Rule" id="MF_00014"/>
    </source>
</evidence>
<dbReference type="PANTHER" id="PTHR33692:SF1">
    <property type="entry name" value="RIBOSOME MATURATION FACTOR RIMM"/>
    <property type="match status" value="1"/>
</dbReference>
<comment type="subcellular location">
    <subcellularLocation>
        <location evidence="5">Cytoplasm</location>
    </subcellularLocation>
</comment>
<reference evidence="9" key="1">
    <citation type="submission" date="2018-12" db="EMBL/GenBank/DDBJ databases">
        <title>A new species of lactobacillus.</title>
        <authorList>
            <person name="Jian Y."/>
            <person name="Xin L."/>
            <person name="Hong Z.J."/>
            <person name="Ming L.Z."/>
            <person name="Hong X.Z."/>
        </authorList>
    </citation>
    <scope>NUCLEOTIDE SEQUENCE [LARGE SCALE GENOMIC DNA]</scope>
    <source>
        <strain evidence="9">HSLZ-75</strain>
    </source>
</reference>
<organism evidence="8 9">
    <name type="scientific">Acetilactobacillus jinshanensis</name>
    <dbReference type="NCBI Taxonomy" id="1720083"/>
    <lineage>
        <taxon>Bacteria</taxon>
        <taxon>Bacillati</taxon>
        <taxon>Bacillota</taxon>
        <taxon>Bacilli</taxon>
        <taxon>Lactobacillales</taxon>
        <taxon>Lactobacillaceae</taxon>
        <taxon>Acetilactobacillus</taxon>
    </lineage>
</organism>
<evidence type="ECO:0000259" key="6">
    <source>
        <dbReference type="Pfam" id="PF01782"/>
    </source>
</evidence>
<keyword evidence="3 5" id="KW-0698">rRNA processing</keyword>
<dbReference type="NCBIfam" id="TIGR02273">
    <property type="entry name" value="16S_RimM"/>
    <property type="match status" value="1"/>
</dbReference>
<dbReference type="HAMAP" id="MF_00014">
    <property type="entry name" value="Ribosome_mat_RimM"/>
    <property type="match status" value="1"/>
</dbReference>
<evidence type="ECO:0000256" key="2">
    <source>
        <dbReference type="ARBA" id="ARBA00022517"/>
    </source>
</evidence>
<dbReference type="Proteomes" id="UP000294321">
    <property type="component" value="Chromosome"/>
</dbReference>
<dbReference type="InterPro" id="IPR009000">
    <property type="entry name" value="Transl_B-barrel_sf"/>
</dbReference>
<dbReference type="GO" id="GO:0006364">
    <property type="term" value="P:rRNA processing"/>
    <property type="evidence" value="ECO:0007669"/>
    <property type="project" value="UniProtKB-UniRule"/>
</dbReference>
<dbReference type="GO" id="GO:0042274">
    <property type="term" value="P:ribosomal small subunit biogenesis"/>
    <property type="evidence" value="ECO:0007669"/>
    <property type="project" value="UniProtKB-UniRule"/>
</dbReference>
<dbReference type="Pfam" id="PF24986">
    <property type="entry name" value="PRC_RimM"/>
    <property type="match status" value="1"/>
</dbReference>
<dbReference type="InterPro" id="IPR011033">
    <property type="entry name" value="PRC_barrel-like_sf"/>
</dbReference>
<dbReference type="InterPro" id="IPR011961">
    <property type="entry name" value="RimM"/>
</dbReference>
<dbReference type="InterPro" id="IPR002676">
    <property type="entry name" value="RimM_N"/>
</dbReference>
<proteinExistence type="inferred from homology"/>
<dbReference type="SUPFAM" id="SSF50346">
    <property type="entry name" value="PRC-barrel domain"/>
    <property type="match status" value="1"/>
</dbReference>
<dbReference type="AlphaFoldDB" id="A0A4P6ZL93"/>
<dbReference type="PANTHER" id="PTHR33692">
    <property type="entry name" value="RIBOSOME MATURATION FACTOR RIMM"/>
    <property type="match status" value="1"/>
</dbReference>
<feature type="domain" description="Ribosome maturation factor RimM PRC barrel" evidence="7">
    <location>
        <begin position="102"/>
        <end position="169"/>
    </location>
</feature>
<dbReference type="Pfam" id="PF01782">
    <property type="entry name" value="RimM"/>
    <property type="match status" value="1"/>
</dbReference>
<keyword evidence="1 5" id="KW-0963">Cytoplasm</keyword>
<evidence type="ECO:0000313" key="9">
    <source>
        <dbReference type="Proteomes" id="UP000294321"/>
    </source>
</evidence>
<dbReference type="GO" id="GO:0005737">
    <property type="term" value="C:cytoplasm"/>
    <property type="evidence" value="ECO:0007669"/>
    <property type="project" value="UniProtKB-SubCell"/>
</dbReference>
<evidence type="ECO:0000256" key="4">
    <source>
        <dbReference type="ARBA" id="ARBA00023186"/>
    </source>
</evidence>
<dbReference type="SUPFAM" id="SSF50447">
    <property type="entry name" value="Translation proteins"/>
    <property type="match status" value="1"/>
</dbReference>
<dbReference type="Gene3D" id="2.40.30.60">
    <property type="entry name" value="RimM"/>
    <property type="match status" value="1"/>
</dbReference>
<gene>
    <name evidence="5 8" type="primary">rimM</name>
    <name evidence="8" type="ORF">ELX58_05555</name>
</gene>
<dbReference type="EMBL" id="CP034726">
    <property type="protein sequence ID" value="QBP18605.1"/>
    <property type="molecule type" value="Genomic_DNA"/>
</dbReference>
<sequence>MNYYDVGYVVNTHGIKGELKVASKTDFPKQRFAKGSQVYLKTSLKRIPLTVDGCRTQMDLYLIHFKGYDNINDVLFMKHHLLQIDEKAHQQINLKPDQYFYQQIIGLKVVDVQGHPIGTVSNIMKTGANDVWVVSRPGKHELLLPKIKQVIKKVDFSHHQVIVQLMEGM</sequence>
<keyword evidence="4 5" id="KW-0143">Chaperone</keyword>
<protein>
    <recommendedName>
        <fullName evidence="5">Ribosome maturation factor RimM</fullName>
    </recommendedName>
</protein>
<dbReference type="InterPro" id="IPR036976">
    <property type="entry name" value="RimM_N_sf"/>
</dbReference>
<name>A0A4P6ZL93_9LACO</name>
<dbReference type="GO" id="GO:0043022">
    <property type="term" value="F:ribosome binding"/>
    <property type="evidence" value="ECO:0007669"/>
    <property type="project" value="InterPro"/>
</dbReference>
<evidence type="ECO:0000259" key="7">
    <source>
        <dbReference type="Pfam" id="PF24986"/>
    </source>
</evidence>
<dbReference type="OrthoDB" id="9810331at2"/>
<dbReference type="GO" id="GO:0005840">
    <property type="term" value="C:ribosome"/>
    <property type="evidence" value="ECO:0007669"/>
    <property type="project" value="InterPro"/>
</dbReference>
<evidence type="ECO:0000256" key="1">
    <source>
        <dbReference type="ARBA" id="ARBA00022490"/>
    </source>
</evidence>
<comment type="domain">
    <text evidence="5">The PRC barrel domain binds ribosomal protein uS19.</text>
</comment>
<evidence type="ECO:0000313" key="8">
    <source>
        <dbReference type="EMBL" id="QBP18605.1"/>
    </source>
</evidence>
<dbReference type="RefSeq" id="WP_133442163.1">
    <property type="nucleotide sequence ID" value="NZ_CP034726.1"/>
</dbReference>
<dbReference type="InterPro" id="IPR056792">
    <property type="entry name" value="PRC_RimM"/>
</dbReference>
<comment type="function">
    <text evidence="5">An accessory protein needed during the final step in the assembly of 30S ribosomal subunit, possibly for assembly of the head region. Essential for efficient processing of 16S rRNA. May be needed both before and after RbfA during the maturation of 16S rRNA. It has affinity for free ribosomal 30S subunits but not for 70S ribosomes.</text>
</comment>
<dbReference type="KEGG" id="lji:ELX58_05555"/>
<feature type="domain" description="RimM N-terminal" evidence="6">
    <location>
        <begin position="6"/>
        <end position="87"/>
    </location>
</feature>
<keyword evidence="2 5" id="KW-0690">Ribosome biogenesis</keyword>
<comment type="subunit">
    <text evidence="5">Binds ribosomal protein uS19.</text>
</comment>
<comment type="similarity">
    <text evidence="5">Belongs to the RimM family.</text>
</comment>
<keyword evidence="9" id="KW-1185">Reference proteome</keyword>
<evidence type="ECO:0000256" key="3">
    <source>
        <dbReference type="ARBA" id="ARBA00022552"/>
    </source>
</evidence>